<accession>A0A0D2IPM5</accession>
<keyword evidence="2" id="KW-1133">Transmembrane helix</keyword>
<dbReference type="AlphaFoldDB" id="A0A0D2IPM5"/>
<dbReference type="EMBL" id="KN848070">
    <property type="protein sequence ID" value="KIX98876.1"/>
    <property type="molecule type" value="Genomic_DNA"/>
</dbReference>
<dbReference type="STRING" id="1442371.A0A0D2IPM5"/>
<protein>
    <submittedName>
        <fullName evidence="3">Uncharacterized protein</fullName>
    </submittedName>
</protein>
<feature type="compositionally biased region" description="Low complexity" evidence="1">
    <location>
        <begin position="311"/>
        <end position="332"/>
    </location>
</feature>
<feature type="compositionally biased region" description="Basic and acidic residues" evidence="1">
    <location>
        <begin position="296"/>
        <end position="310"/>
    </location>
</feature>
<proteinExistence type="predicted"/>
<dbReference type="VEuPathDB" id="FungiDB:Z520_05337"/>
<organism evidence="3 4">
    <name type="scientific">Fonsecaea multimorphosa CBS 102226</name>
    <dbReference type="NCBI Taxonomy" id="1442371"/>
    <lineage>
        <taxon>Eukaryota</taxon>
        <taxon>Fungi</taxon>
        <taxon>Dikarya</taxon>
        <taxon>Ascomycota</taxon>
        <taxon>Pezizomycotina</taxon>
        <taxon>Eurotiomycetes</taxon>
        <taxon>Chaetothyriomycetidae</taxon>
        <taxon>Chaetothyriales</taxon>
        <taxon>Herpotrichiellaceae</taxon>
        <taxon>Fonsecaea</taxon>
    </lineage>
</organism>
<sequence length="332" mass="37446">MGLLRDLFQGESVLVRDYSKTRYGSRKILLIAMAVGQKYQKIAEGLSLVGIDLAPSPSSIDWSKTSDMSSLPRISAAKLDIAVHYAIAVMEKSVYYDSRFSMSKKMRDAKVWEHVGGDGQDVIEAGDSHCLGKEDLHNIYAIKEVGETKLSDTQISEKFYRKLMTGWEYFSLWWNCHDLAIRLAYLIVSDKSNEPQSPRRFLAKLLVRLKNDMLQAVRHAISIGHGAILPCIGGIMTFGAFFLPVVSATWIAILLGVQCLEEVGTQGMDKCREYIKRLQEDFPSLDELHKGLYKELSKEERRTPSTERIRTSTSNVSRSRNSRLVSSRSSKP</sequence>
<dbReference type="RefSeq" id="XP_016632999.1">
    <property type="nucleotide sequence ID" value="XM_016775840.1"/>
</dbReference>
<feature type="transmembrane region" description="Helical" evidence="2">
    <location>
        <begin position="241"/>
        <end position="260"/>
    </location>
</feature>
<keyword evidence="2" id="KW-0812">Transmembrane</keyword>
<name>A0A0D2IPM5_9EURO</name>
<keyword evidence="4" id="KW-1185">Reference proteome</keyword>
<evidence type="ECO:0000313" key="4">
    <source>
        <dbReference type="Proteomes" id="UP000053411"/>
    </source>
</evidence>
<dbReference type="GeneID" id="27711083"/>
<evidence type="ECO:0000313" key="3">
    <source>
        <dbReference type="EMBL" id="KIX98876.1"/>
    </source>
</evidence>
<gene>
    <name evidence="3" type="ORF">Z520_05337</name>
</gene>
<evidence type="ECO:0000256" key="2">
    <source>
        <dbReference type="SAM" id="Phobius"/>
    </source>
</evidence>
<evidence type="ECO:0000256" key="1">
    <source>
        <dbReference type="SAM" id="MobiDB-lite"/>
    </source>
</evidence>
<feature type="region of interest" description="Disordered" evidence="1">
    <location>
        <begin position="296"/>
        <end position="332"/>
    </location>
</feature>
<dbReference type="OrthoDB" id="4489302at2759"/>
<keyword evidence="2" id="KW-0472">Membrane</keyword>
<dbReference type="Proteomes" id="UP000053411">
    <property type="component" value="Unassembled WGS sequence"/>
</dbReference>
<reference evidence="3 4" key="1">
    <citation type="submission" date="2015-01" db="EMBL/GenBank/DDBJ databases">
        <title>The Genome Sequence of Fonsecaea multimorphosa CBS 102226.</title>
        <authorList>
            <consortium name="The Broad Institute Genomics Platform"/>
            <person name="Cuomo C."/>
            <person name="de Hoog S."/>
            <person name="Gorbushina A."/>
            <person name="Stielow B."/>
            <person name="Teixiera M."/>
            <person name="Abouelleil A."/>
            <person name="Chapman S.B."/>
            <person name="Priest M."/>
            <person name="Young S.K."/>
            <person name="Wortman J."/>
            <person name="Nusbaum C."/>
            <person name="Birren B."/>
        </authorList>
    </citation>
    <scope>NUCLEOTIDE SEQUENCE [LARGE SCALE GENOMIC DNA]</scope>
    <source>
        <strain evidence="3 4">CBS 102226</strain>
    </source>
</reference>